<keyword evidence="3" id="KW-1185">Reference proteome</keyword>
<evidence type="ECO:0000313" key="3">
    <source>
        <dbReference type="Proteomes" id="UP000224854"/>
    </source>
</evidence>
<proteinExistence type="predicted"/>
<dbReference type="AlphaFoldDB" id="A0A2C5ZPZ6"/>
<organism evidence="2 3">
    <name type="scientific">Ophiocordyceps australis</name>
    <dbReference type="NCBI Taxonomy" id="1399860"/>
    <lineage>
        <taxon>Eukaryota</taxon>
        <taxon>Fungi</taxon>
        <taxon>Dikarya</taxon>
        <taxon>Ascomycota</taxon>
        <taxon>Pezizomycotina</taxon>
        <taxon>Sordariomycetes</taxon>
        <taxon>Hypocreomycetidae</taxon>
        <taxon>Hypocreales</taxon>
        <taxon>Ophiocordycipitaceae</taxon>
        <taxon>Ophiocordyceps</taxon>
    </lineage>
</organism>
<protein>
    <recommendedName>
        <fullName evidence="4">Myb/SANT-like domain-containing protein</fullName>
    </recommendedName>
</protein>
<sequence>MPSWTFAQIKMLLRSLNDAKLRNEHLDDASLDELFQGLCEPFKQRWAHRQWNRERFWGKYRHLRQVWAAFRTALRGKGHIGVRKDGTITMTPEAENLISKKYGPDMVNCLLNKGLMLNRSLKLQSWRRIFGKTGGGYGPPYGKAATSWSCCSTPTTPAFDVINWLEHDDGPEYESTDDAVEVINTEDASGDDCEAHGVQAIHTESASDHESQAQQGKTSQTQPPGTSHLEKAVKDVARFSLEHGMHHLVDFVSWLRLDSTNPIIWNALESDECKLEWVKTALHGKEQGWFYRELIYPVVY</sequence>
<accession>A0A2C5ZPZ6</accession>
<evidence type="ECO:0000313" key="2">
    <source>
        <dbReference type="EMBL" id="PHH82076.1"/>
    </source>
</evidence>
<evidence type="ECO:0000256" key="1">
    <source>
        <dbReference type="SAM" id="MobiDB-lite"/>
    </source>
</evidence>
<name>A0A2C5ZPZ6_9HYPO</name>
<reference evidence="2 3" key="1">
    <citation type="submission" date="2017-06" db="EMBL/GenBank/DDBJ databases">
        <title>Ant-infecting Ophiocordyceps genomes reveal a high diversity of potential behavioral manipulation genes and a possible major role for enterotoxins.</title>
        <authorList>
            <person name="De Bekker C."/>
            <person name="Evans H.C."/>
            <person name="Brachmann A."/>
            <person name="Hughes D.P."/>
        </authorList>
    </citation>
    <scope>NUCLEOTIDE SEQUENCE [LARGE SCALE GENOMIC DNA]</scope>
    <source>
        <strain evidence="2 3">1348a</strain>
    </source>
</reference>
<gene>
    <name evidence="2" type="ORF">CDD82_7071</name>
</gene>
<dbReference type="Proteomes" id="UP000224854">
    <property type="component" value="Unassembled WGS sequence"/>
</dbReference>
<evidence type="ECO:0008006" key="4">
    <source>
        <dbReference type="Google" id="ProtNLM"/>
    </source>
</evidence>
<feature type="compositionally biased region" description="Polar residues" evidence="1">
    <location>
        <begin position="212"/>
        <end position="225"/>
    </location>
</feature>
<dbReference type="OrthoDB" id="10525262at2759"/>
<feature type="region of interest" description="Disordered" evidence="1">
    <location>
        <begin position="203"/>
        <end position="228"/>
    </location>
</feature>
<dbReference type="EMBL" id="NJEU01000079">
    <property type="protein sequence ID" value="PHH82076.1"/>
    <property type="molecule type" value="Genomic_DNA"/>
</dbReference>
<comment type="caution">
    <text evidence="2">The sequence shown here is derived from an EMBL/GenBank/DDBJ whole genome shotgun (WGS) entry which is preliminary data.</text>
</comment>